<evidence type="ECO:0000256" key="8">
    <source>
        <dbReference type="ARBA" id="ARBA00022640"/>
    </source>
</evidence>
<keyword evidence="12" id="KW-0443">Lipid metabolism</keyword>
<dbReference type="OrthoDB" id="417891at2759"/>
<evidence type="ECO:0000256" key="14">
    <source>
        <dbReference type="ARBA" id="ARBA00048572"/>
    </source>
</evidence>
<dbReference type="InterPro" id="IPR014358">
    <property type="entry name" value="Enoyl-ACP_Rdtase_NADH"/>
</dbReference>
<dbReference type="Pfam" id="PF13561">
    <property type="entry name" value="adh_short_C2"/>
    <property type="match status" value="1"/>
</dbReference>
<accession>A0A068V9Q7</accession>
<dbReference type="FunFam" id="1.10.8.400:FF:000001">
    <property type="entry name" value="Enoyl-[acyl-carrier-protein] reductase [NADH]"/>
    <property type="match status" value="1"/>
</dbReference>
<comment type="subcellular location">
    <subcellularLocation>
        <location evidence="1">Plastid</location>
        <location evidence="1">Chloroplast</location>
    </subcellularLocation>
</comment>
<dbReference type="NCBIfam" id="NF004957">
    <property type="entry name" value="PRK06300.1"/>
    <property type="match status" value="1"/>
</dbReference>
<evidence type="ECO:0000256" key="9">
    <source>
        <dbReference type="ARBA" id="ARBA00022832"/>
    </source>
</evidence>
<sequence>MAVAAACSLQFTAARPSIIPARRVLGQAVGRVGSDPNAASWIKLSSACHPSSLQPFQCNFMSSSAKTERMVTKAMSEAGEKQSSSGLSLNLKGKRAFIAGVADDNGYGWAIAKSLAAAGAEILVGTWVPALNIFETSLRRGKFDESRVLPDGSLMEITKVYPLDAVYDNPEDVPEDVKANKRYAGSSNWTVKEVAESVKEDFGSIDVLVHSLANGPEVTKPLLETSRKGYLAAISASSYSYVSLLKHFLPIMKPGILLMDLAIVLTGGSSISLTYIASEKIIPGYGGGMSSAKAALESDTRVLAFEAGRKHKVRVNTISAGPLRSRAAKAIGFIDMMIDYSLANAPLQKELSADEVGNTAAFLASPLASAITGAVIYVDNGLNAMGVGVDSPIFKDLDIPKANA</sequence>
<keyword evidence="11" id="KW-0560">Oxidoreductase</keyword>
<dbReference type="PANTHER" id="PTHR43159:SF6">
    <property type="entry name" value="ENOYL-[ACYL-CARRIER-PROTEIN] REDUCTASE [NADH] 1, CHLOROPLASTIC ISOFORM X1"/>
    <property type="match status" value="1"/>
</dbReference>
<gene>
    <name evidence="17" type="ORF">GSCOC_T00011435001</name>
</gene>
<evidence type="ECO:0000256" key="5">
    <source>
        <dbReference type="ARBA" id="ARBA00012996"/>
    </source>
</evidence>
<keyword evidence="9" id="KW-0276">Fatty acid metabolism</keyword>
<keyword evidence="13" id="KW-0275">Fatty acid biosynthesis</keyword>
<evidence type="ECO:0000256" key="3">
    <source>
        <dbReference type="ARBA" id="ARBA00009233"/>
    </source>
</evidence>
<evidence type="ECO:0000256" key="4">
    <source>
        <dbReference type="ARBA" id="ARBA00011881"/>
    </source>
</evidence>
<dbReference type="Gramene" id="CDP17505">
    <property type="protein sequence ID" value="CDP17505"/>
    <property type="gene ID" value="GSCOC_T00011435001"/>
</dbReference>
<dbReference type="PhylomeDB" id="A0A068V9Q7"/>
<dbReference type="OMA" id="ACHISYF"/>
<dbReference type="AlphaFoldDB" id="A0A068V9Q7"/>
<keyword evidence="7" id="KW-0150">Chloroplast</keyword>
<evidence type="ECO:0000313" key="17">
    <source>
        <dbReference type="EMBL" id="CDP17505.1"/>
    </source>
</evidence>
<evidence type="ECO:0000256" key="7">
    <source>
        <dbReference type="ARBA" id="ARBA00022528"/>
    </source>
</evidence>
<dbReference type="GO" id="GO:0006633">
    <property type="term" value="P:fatty acid biosynthetic process"/>
    <property type="evidence" value="ECO:0007669"/>
    <property type="project" value="UniProtKB-KW"/>
</dbReference>
<dbReference type="EMBL" id="HG739250">
    <property type="protein sequence ID" value="CDP17505.1"/>
    <property type="molecule type" value="Genomic_DNA"/>
</dbReference>
<dbReference type="PRINTS" id="PR00081">
    <property type="entry name" value="GDHRDH"/>
</dbReference>
<keyword evidence="8" id="KW-0934">Plastid</keyword>
<evidence type="ECO:0000256" key="11">
    <source>
        <dbReference type="ARBA" id="ARBA00023002"/>
    </source>
</evidence>
<evidence type="ECO:0000256" key="10">
    <source>
        <dbReference type="ARBA" id="ARBA00022946"/>
    </source>
</evidence>
<dbReference type="GO" id="GO:0004318">
    <property type="term" value="F:enoyl-[acyl-carrier-protein] reductase (NADH) activity"/>
    <property type="evidence" value="ECO:0007669"/>
    <property type="project" value="UniProtKB-EC"/>
</dbReference>
<name>A0A068V9Q7_COFCA</name>
<reference evidence="18" key="1">
    <citation type="journal article" date="2014" name="Science">
        <title>The coffee genome provides insight into the convergent evolution of caffeine biosynthesis.</title>
        <authorList>
            <person name="Denoeud F."/>
            <person name="Carretero-Paulet L."/>
            <person name="Dereeper A."/>
            <person name="Droc G."/>
            <person name="Guyot R."/>
            <person name="Pietrella M."/>
            <person name="Zheng C."/>
            <person name="Alberti A."/>
            <person name="Anthony F."/>
            <person name="Aprea G."/>
            <person name="Aury J.M."/>
            <person name="Bento P."/>
            <person name="Bernard M."/>
            <person name="Bocs S."/>
            <person name="Campa C."/>
            <person name="Cenci A."/>
            <person name="Combes M.C."/>
            <person name="Crouzillat D."/>
            <person name="Da Silva C."/>
            <person name="Daddiego L."/>
            <person name="De Bellis F."/>
            <person name="Dussert S."/>
            <person name="Garsmeur O."/>
            <person name="Gayraud T."/>
            <person name="Guignon V."/>
            <person name="Jahn K."/>
            <person name="Jamilloux V."/>
            <person name="Joet T."/>
            <person name="Labadie K."/>
            <person name="Lan T."/>
            <person name="Leclercq J."/>
            <person name="Lepelley M."/>
            <person name="Leroy T."/>
            <person name="Li L.T."/>
            <person name="Librado P."/>
            <person name="Lopez L."/>
            <person name="Munoz A."/>
            <person name="Noel B."/>
            <person name="Pallavicini A."/>
            <person name="Perrotta G."/>
            <person name="Poncet V."/>
            <person name="Pot D."/>
            <person name="Priyono X."/>
            <person name="Rigoreau M."/>
            <person name="Rouard M."/>
            <person name="Rozas J."/>
            <person name="Tranchant-Dubreuil C."/>
            <person name="VanBuren R."/>
            <person name="Zhang Q."/>
            <person name="Andrade A.C."/>
            <person name="Argout X."/>
            <person name="Bertrand B."/>
            <person name="de Kochko A."/>
            <person name="Graziosi G."/>
            <person name="Henry R.J."/>
            <person name="Jayarama X."/>
            <person name="Ming R."/>
            <person name="Nagai C."/>
            <person name="Rounsley S."/>
            <person name="Sankoff D."/>
            <person name="Giuliano G."/>
            <person name="Albert V.A."/>
            <person name="Wincker P."/>
            <person name="Lashermes P."/>
        </authorList>
    </citation>
    <scope>NUCLEOTIDE SEQUENCE [LARGE SCALE GENOMIC DNA]</scope>
    <source>
        <strain evidence="18">cv. DH200-94</strain>
    </source>
</reference>
<keyword evidence="6" id="KW-0444">Lipid biosynthesis</keyword>
<evidence type="ECO:0000256" key="16">
    <source>
        <dbReference type="ARBA" id="ARBA00067308"/>
    </source>
</evidence>
<comment type="similarity">
    <text evidence="3">Belongs to the short-chain dehydrogenases/reductases (SDR) family. FabI subfamily.</text>
</comment>
<dbReference type="STRING" id="49390.A0A068V9Q7"/>
<dbReference type="CDD" id="cd05372">
    <property type="entry name" value="ENR_SDR"/>
    <property type="match status" value="1"/>
</dbReference>
<evidence type="ECO:0000256" key="6">
    <source>
        <dbReference type="ARBA" id="ARBA00022516"/>
    </source>
</evidence>
<evidence type="ECO:0000256" key="2">
    <source>
        <dbReference type="ARBA" id="ARBA00005194"/>
    </source>
</evidence>
<evidence type="ECO:0000256" key="12">
    <source>
        <dbReference type="ARBA" id="ARBA00023098"/>
    </source>
</evidence>
<organism evidence="17 18">
    <name type="scientific">Coffea canephora</name>
    <name type="common">Robusta coffee</name>
    <dbReference type="NCBI Taxonomy" id="49390"/>
    <lineage>
        <taxon>Eukaryota</taxon>
        <taxon>Viridiplantae</taxon>
        <taxon>Streptophyta</taxon>
        <taxon>Embryophyta</taxon>
        <taxon>Tracheophyta</taxon>
        <taxon>Spermatophyta</taxon>
        <taxon>Magnoliopsida</taxon>
        <taxon>eudicotyledons</taxon>
        <taxon>Gunneridae</taxon>
        <taxon>Pentapetalae</taxon>
        <taxon>asterids</taxon>
        <taxon>lamiids</taxon>
        <taxon>Gentianales</taxon>
        <taxon>Rubiaceae</taxon>
        <taxon>Ixoroideae</taxon>
        <taxon>Gardenieae complex</taxon>
        <taxon>Bertiereae - Coffeeae clade</taxon>
        <taxon>Coffeeae</taxon>
        <taxon>Coffea</taxon>
    </lineage>
</organism>
<comment type="catalytic activity">
    <reaction evidence="14">
        <text>a 2,3-saturated acyl-[ACP] + NAD(+) = a (2E)-enoyl-[ACP] + NADH + H(+)</text>
        <dbReference type="Rhea" id="RHEA:10240"/>
        <dbReference type="Rhea" id="RHEA-COMP:9925"/>
        <dbReference type="Rhea" id="RHEA-COMP:9926"/>
        <dbReference type="ChEBI" id="CHEBI:15378"/>
        <dbReference type="ChEBI" id="CHEBI:57540"/>
        <dbReference type="ChEBI" id="CHEBI:57945"/>
        <dbReference type="ChEBI" id="CHEBI:78784"/>
        <dbReference type="ChEBI" id="CHEBI:78785"/>
        <dbReference type="EC" id="1.3.1.9"/>
    </reaction>
</comment>
<dbReference type="EC" id="1.3.1.9" evidence="5"/>
<dbReference type="PANTHER" id="PTHR43159">
    <property type="entry name" value="ENOYL-[ACYL-CARRIER-PROTEIN] REDUCTASE"/>
    <property type="match status" value="1"/>
</dbReference>
<dbReference type="Proteomes" id="UP000295252">
    <property type="component" value="Chromosome I"/>
</dbReference>
<keyword evidence="18" id="KW-1185">Reference proteome</keyword>
<evidence type="ECO:0000256" key="13">
    <source>
        <dbReference type="ARBA" id="ARBA00023160"/>
    </source>
</evidence>
<comment type="function">
    <text evidence="15">Catalyzes the NAD-dependent reduction of a carbon-carbon double bond in an enoyl moiety that is covalently linked to an acyl carrier protein (ACP). Catalyzes the last reduction step in the de novo synthesis cycle of fatty acids. Involved in the elongation cycle of fatty acids which are used in lipid metabolism. Required for normal plant growth.</text>
</comment>
<evidence type="ECO:0000313" key="18">
    <source>
        <dbReference type="Proteomes" id="UP000295252"/>
    </source>
</evidence>
<dbReference type="FunCoup" id="A0A068V9Q7">
    <property type="interactions" value="711"/>
</dbReference>
<keyword evidence="10" id="KW-0809">Transit peptide</keyword>
<dbReference type="SUPFAM" id="SSF51735">
    <property type="entry name" value="NAD(P)-binding Rossmann-fold domains"/>
    <property type="match status" value="1"/>
</dbReference>
<dbReference type="InterPro" id="IPR002347">
    <property type="entry name" value="SDR_fam"/>
</dbReference>
<dbReference type="Gene3D" id="1.10.8.400">
    <property type="entry name" value="Enoyl acyl carrier protein reductase"/>
    <property type="match status" value="1"/>
</dbReference>
<dbReference type="InterPro" id="IPR036291">
    <property type="entry name" value="NAD(P)-bd_dom_sf"/>
</dbReference>
<evidence type="ECO:0000256" key="1">
    <source>
        <dbReference type="ARBA" id="ARBA00004229"/>
    </source>
</evidence>
<proteinExistence type="inferred from homology"/>
<dbReference type="Gene3D" id="3.40.50.720">
    <property type="entry name" value="NAD(P)-binding Rossmann-like Domain"/>
    <property type="match status" value="1"/>
</dbReference>
<comment type="pathway">
    <text evidence="2">Lipid metabolism; fatty acid biosynthesis.</text>
</comment>
<evidence type="ECO:0000256" key="15">
    <source>
        <dbReference type="ARBA" id="ARBA00053870"/>
    </source>
</evidence>
<protein>
    <recommendedName>
        <fullName evidence="16">Enoyl-[acyl-carrier-protein] reductase [NADH], chloroplastic</fullName>
        <ecNumber evidence="5">1.3.1.9</ecNumber>
    </recommendedName>
</protein>
<dbReference type="FunFam" id="3.40.50.720:FF:000192">
    <property type="entry name" value="Enoyl-[acyl-carrier-protein] reductase [NADH]"/>
    <property type="match status" value="1"/>
</dbReference>
<dbReference type="InParanoid" id="A0A068V9Q7"/>
<comment type="subunit">
    <text evidence="4">Homotetramer.</text>
</comment>
<dbReference type="GO" id="GO:0009507">
    <property type="term" value="C:chloroplast"/>
    <property type="evidence" value="ECO:0007669"/>
    <property type="project" value="UniProtKB-SubCell"/>
</dbReference>